<dbReference type="InterPro" id="IPR034035">
    <property type="entry name" value="Astacin-like_dom"/>
</dbReference>
<comment type="caution">
    <text evidence="1">Lacks conserved residue(s) required for the propagation of feature annotation.</text>
</comment>
<dbReference type="CDD" id="cd04280">
    <property type="entry name" value="ZnMc_astacin_like"/>
    <property type="match status" value="1"/>
</dbReference>
<dbReference type="InterPro" id="IPR001506">
    <property type="entry name" value="Peptidase_M12A"/>
</dbReference>
<feature type="binding site" evidence="1">
    <location>
        <position position="180"/>
    </location>
    <ligand>
        <name>Zn(2+)</name>
        <dbReference type="ChEBI" id="CHEBI:29105"/>
        <note>catalytic</note>
    </ligand>
</feature>
<keyword evidence="5" id="KW-1185">Reference proteome</keyword>
<feature type="binding site" evidence="1">
    <location>
        <position position="174"/>
    </location>
    <ligand>
        <name>Zn(2+)</name>
        <dbReference type="ChEBI" id="CHEBI:29105"/>
        <note>catalytic</note>
    </ligand>
</feature>
<sequence length="267" mass="29183">MLLPCLMWLLGFCSLSAGVPVSSTKGAASASGNETVSVLHPAVNQTSGEASMLGASQNVSAETVAEIQSDMPVQEGDLLIGEDRNAVNMVWSNGVVPYVISPELAHRMGEILQAFNMIMMFTCITFQPHTNELNYIEIKDGRGCASMVGCSGGSQPVYFDSTCSKGNLCHELIHTLGLYHEHTRQDRDQYITINWPNILPGKKGNFEIKSGNTLNLPYDYDSIMHYGPAFFSVDGTPTIMTKGGWNIGQRQQLSQLDIQKLNALYHC</sequence>
<dbReference type="KEGG" id="kmr:108250278"/>
<keyword evidence="1 2" id="KW-0378">Hydrolase</keyword>
<dbReference type="EC" id="3.4.24.-" evidence="2"/>
<dbReference type="Pfam" id="PF01400">
    <property type="entry name" value="Astacin"/>
    <property type="match status" value="1"/>
</dbReference>
<keyword evidence="1 2" id="KW-0645">Protease</keyword>
<evidence type="ECO:0000313" key="5">
    <source>
        <dbReference type="Proteomes" id="UP000264800"/>
    </source>
</evidence>
<dbReference type="GeneID" id="108250278"/>
<keyword evidence="1 2" id="KW-0482">Metalloprotease</keyword>
<feature type="active site" evidence="1">
    <location>
        <position position="171"/>
    </location>
</feature>
<keyword evidence="2" id="KW-0732">Signal</keyword>
<proteinExistence type="predicted"/>
<protein>
    <recommendedName>
        <fullName evidence="2">Metalloendopeptidase</fullName>
        <ecNumber evidence="2">3.4.24.-</ecNumber>
    </recommendedName>
</protein>
<dbReference type="STRING" id="37003.ENSKMAP00000002890"/>
<dbReference type="PANTHER" id="PTHR10127:SF870">
    <property type="entry name" value="METALLOENDOPEPTIDASE"/>
    <property type="match status" value="1"/>
</dbReference>
<keyword evidence="1 2" id="KW-0479">Metal-binding</keyword>
<feature type="signal peptide" evidence="2">
    <location>
        <begin position="1"/>
        <end position="18"/>
    </location>
</feature>
<dbReference type="Ensembl" id="ENSKMAT00000002949.1">
    <property type="protein sequence ID" value="ENSKMAP00000002890.1"/>
    <property type="gene ID" value="ENSKMAG00000002233.1"/>
</dbReference>
<dbReference type="SMART" id="SM00235">
    <property type="entry name" value="ZnMc"/>
    <property type="match status" value="1"/>
</dbReference>
<dbReference type="GO" id="GO:0006508">
    <property type="term" value="P:proteolysis"/>
    <property type="evidence" value="ECO:0007669"/>
    <property type="project" value="UniProtKB-KW"/>
</dbReference>
<dbReference type="OrthoDB" id="291007at2759"/>
<accession>A0A3Q2ZJA1</accession>
<dbReference type="InterPro" id="IPR006026">
    <property type="entry name" value="Peptidase_Metallo"/>
</dbReference>
<evidence type="ECO:0000259" key="3">
    <source>
        <dbReference type="PROSITE" id="PS51864"/>
    </source>
</evidence>
<dbReference type="Proteomes" id="UP000264800">
    <property type="component" value="Unplaced"/>
</dbReference>
<feature type="domain" description="Peptidase M12A" evidence="3">
    <location>
        <begin position="85"/>
        <end position="267"/>
    </location>
</feature>
<dbReference type="Gene3D" id="3.40.390.10">
    <property type="entry name" value="Collagenase (Catalytic Domain)"/>
    <property type="match status" value="1"/>
</dbReference>
<dbReference type="GO" id="GO:0004222">
    <property type="term" value="F:metalloendopeptidase activity"/>
    <property type="evidence" value="ECO:0007669"/>
    <property type="project" value="UniProtKB-UniRule"/>
</dbReference>
<evidence type="ECO:0000256" key="2">
    <source>
        <dbReference type="RuleBase" id="RU361183"/>
    </source>
</evidence>
<evidence type="ECO:0000313" key="4">
    <source>
        <dbReference type="Ensembl" id="ENSKMAP00000002890.1"/>
    </source>
</evidence>
<evidence type="ECO:0000256" key="1">
    <source>
        <dbReference type="PROSITE-ProRule" id="PRU01211"/>
    </source>
</evidence>
<reference evidence="4" key="1">
    <citation type="submission" date="2025-08" db="UniProtKB">
        <authorList>
            <consortium name="Ensembl"/>
        </authorList>
    </citation>
    <scope>IDENTIFICATION</scope>
</reference>
<dbReference type="PANTHER" id="PTHR10127">
    <property type="entry name" value="DISCOIDIN, CUB, EGF, LAMININ , AND ZINC METALLOPROTEASE DOMAIN CONTAINING"/>
    <property type="match status" value="1"/>
</dbReference>
<dbReference type="InterPro" id="IPR024079">
    <property type="entry name" value="MetalloPept_cat_dom_sf"/>
</dbReference>
<feature type="chain" id="PRO_5018381811" description="Metalloendopeptidase" evidence="2">
    <location>
        <begin position="19"/>
        <end position="267"/>
    </location>
</feature>
<feature type="binding site" evidence="1">
    <location>
        <position position="170"/>
    </location>
    <ligand>
        <name>Zn(2+)</name>
        <dbReference type="ChEBI" id="CHEBI:29105"/>
        <note>catalytic</note>
    </ligand>
</feature>
<dbReference type="GeneTree" id="ENSGT00940000154856"/>
<keyword evidence="1 2" id="KW-0862">Zinc</keyword>
<dbReference type="OMA" id="AVGMYHE"/>
<dbReference type="SUPFAM" id="SSF55486">
    <property type="entry name" value="Metalloproteases ('zincins'), catalytic domain"/>
    <property type="match status" value="1"/>
</dbReference>
<dbReference type="PRINTS" id="PR00480">
    <property type="entry name" value="ASTACIN"/>
</dbReference>
<dbReference type="PROSITE" id="PS51864">
    <property type="entry name" value="ASTACIN"/>
    <property type="match status" value="1"/>
</dbReference>
<dbReference type="AlphaFoldDB" id="A0A3Q2ZJA1"/>
<dbReference type="GO" id="GO:0008270">
    <property type="term" value="F:zinc ion binding"/>
    <property type="evidence" value="ECO:0007669"/>
    <property type="project" value="UniProtKB-UniRule"/>
</dbReference>
<organism evidence="4 5">
    <name type="scientific">Kryptolebias marmoratus</name>
    <name type="common">Mangrove killifish</name>
    <name type="synonym">Rivulus marmoratus</name>
    <dbReference type="NCBI Taxonomy" id="37003"/>
    <lineage>
        <taxon>Eukaryota</taxon>
        <taxon>Metazoa</taxon>
        <taxon>Chordata</taxon>
        <taxon>Craniata</taxon>
        <taxon>Vertebrata</taxon>
        <taxon>Euteleostomi</taxon>
        <taxon>Actinopterygii</taxon>
        <taxon>Neopterygii</taxon>
        <taxon>Teleostei</taxon>
        <taxon>Neoteleostei</taxon>
        <taxon>Acanthomorphata</taxon>
        <taxon>Ovalentaria</taxon>
        <taxon>Atherinomorphae</taxon>
        <taxon>Cyprinodontiformes</taxon>
        <taxon>Rivulidae</taxon>
        <taxon>Kryptolebias</taxon>
    </lineage>
</organism>
<name>A0A3Q2ZJA1_KRYMA</name>
<reference evidence="4" key="2">
    <citation type="submission" date="2025-09" db="UniProtKB">
        <authorList>
            <consortium name="Ensembl"/>
        </authorList>
    </citation>
    <scope>IDENTIFICATION</scope>
</reference>
<comment type="cofactor">
    <cofactor evidence="1 2">
        <name>Zn(2+)</name>
        <dbReference type="ChEBI" id="CHEBI:29105"/>
    </cofactor>
    <text evidence="1 2">Binds 1 zinc ion per subunit.</text>
</comment>